<comment type="subunit">
    <text evidence="2">Homodimer.</text>
</comment>
<keyword evidence="1 2" id="KW-0808">Transferase</keyword>
<dbReference type="RefSeq" id="WP_184747567.1">
    <property type="nucleotide sequence ID" value="NZ_JACHGJ010000006.1"/>
</dbReference>
<feature type="binding site" evidence="2">
    <location>
        <position position="40"/>
    </location>
    <ligand>
        <name>substrate</name>
    </ligand>
</feature>
<dbReference type="Proteomes" id="UP000587760">
    <property type="component" value="Unassembled WGS sequence"/>
</dbReference>
<feature type="binding site" evidence="2">
    <location>
        <position position="36"/>
    </location>
    <ligand>
        <name>substrate</name>
    </ligand>
</feature>
<feature type="binding site" evidence="2">
    <location>
        <begin position="24"/>
        <end position="27"/>
    </location>
    <ligand>
        <name>substrate</name>
    </ligand>
</feature>
<comment type="similarity">
    <text evidence="2">Belongs to the UPP synthase family.</text>
</comment>
<dbReference type="PANTHER" id="PTHR10291:SF0">
    <property type="entry name" value="DEHYDRODOLICHYL DIPHOSPHATE SYNTHASE 2"/>
    <property type="match status" value="1"/>
</dbReference>
<feature type="binding site" evidence="2">
    <location>
        <position position="205"/>
    </location>
    <ligand>
        <name>Mg(2+)</name>
        <dbReference type="ChEBI" id="CHEBI:18420"/>
    </ligand>
</feature>
<reference evidence="3 4" key="1">
    <citation type="submission" date="2020-08" db="EMBL/GenBank/DDBJ databases">
        <title>Genomic Encyclopedia of Type Strains, Phase IV (KMG-IV): sequencing the most valuable type-strain genomes for metagenomic binning, comparative biology and taxonomic classification.</title>
        <authorList>
            <person name="Goeker M."/>
        </authorList>
    </citation>
    <scope>NUCLEOTIDE SEQUENCE [LARGE SCALE GENOMIC DNA]</scope>
    <source>
        <strain evidence="3 4">DSM 2461</strain>
    </source>
</reference>
<dbReference type="EMBL" id="JACHGJ010000006">
    <property type="protein sequence ID" value="MBB6481314.1"/>
    <property type="molecule type" value="Genomic_DNA"/>
</dbReference>
<keyword evidence="2" id="KW-0460">Magnesium</keyword>
<feature type="binding site" evidence="2">
    <location>
        <position position="28"/>
    </location>
    <ligand>
        <name>substrate</name>
    </ligand>
</feature>
<feature type="binding site" evidence="2">
    <location>
        <position position="23"/>
    </location>
    <ligand>
        <name>Mg(2+)</name>
        <dbReference type="ChEBI" id="CHEBI:18420"/>
    </ligand>
</feature>
<accession>A0A841R7R3</accession>
<dbReference type="PANTHER" id="PTHR10291">
    <property type="entry name" value="DEHYDRODOLICHYL DIPHOSPHATE SYNTHASE FAMILY MEMBER"/>
    <property type="match status" value="1"/>
</dbReference>
<name>A0A841R7R3_9SPIO</name>
<feature type="active site" evidence="2">
    <location>
        <position position="23"/>
    </location>
</feature>
<dbReference type="InterPro" id="IPR036424">
    <property type="entry name" value="UPP_synth-like_sf"/>
</dbReference>
<evidence type="ECO:0000256" key="1">
    <source>
        <dbReference type="ARBA" id="ARBA00022679"/>
    </source>
</evidence>
<dbReference type="InterPro" id="IPR001441">
    <property type="entry name" value="UPP_synth-like"/>
</dbReference>
<dbReference type="GO" id="GO:0016094">
    <property type="term" value="P:polyprenol biosynthetic process"/>
    <property type="evidence" value="ECO:0007669"/>
    <property type="project" value="TreeGrafter"/>
</dbReference>
<dbReference type="InterPro" id="IPR018520">
    <property type="entry name" value="UPP_synth-like_CS"/>
</dbReference>
<dbReference type="EC" id="2.5.1.-" evidence="2"/>
<dbReference type="NCBIfam" id="TIGR00055">
    <property type="entry name" value="uppS"/>
    <property type="match status" value="1"/>
</dbReference>
<evidence type="ECO:0000313" key="3">
    <source>
        <dbReference type="EMBL" id="MBB6481314.1"/>
    </source>
</evidence>
<evidence type="ECO:0000256" key="2">
    <source>
        <dbReference type="HAMAP-Rule" id="MF_01139"/>
    </source>
</evidence>
<dbReference type="SUPFAM" id="SSF64005">
    <property type="entry name" value="Undecaprenyl diphosphate synthase"/>
    <property type="match status" value="1"/>
</dbReference>
<feature type="binding site" evidence="2">
    <location>
        <begin position="68"/>
        <end position="70"/>
    </location>
    <ligand>
        <name>substrate</name>
    </ligand>
</feature>
<dbReference type="AlphaFoldDB" id="A0A841R7R3"/>
<dbReference type="Pfam" id="PF01255">
    <property type="entry name" value="Prenyltransf"/>
    <property type="match status" value="1"/>
</dbReference>
<keyword evidence="4" id="KW-1185">Reference proteome</keyword>
<comment type="caution">
    <text evidence="3">The sequence shown here is derived from an EMBL/GenBank/DDBJ whole genome shotgun (WGS) entry which is preliminary data.</text>
</comment>
<dbReference type="Gene3D" id="3.40.1180.10">
    <property type="entry name" value="Decaprenyl diphosphate synthase-like"/>
    <property type="match status" value="1"/>
</dbReference>
<dbReference type="HAMAP" id="MF_01139">
    <property type="entry name" value="ISPT"/>
    <property type="match status" value="1"/>
</dbReference>
<dbReference type="PROSITE" id="PS01066">
    <property type="entry name" value="UPP_SYNTHASE"/>
    <property type="match status" value="1"/>
</dbReference>
<dbReference type="GO" id="GO:0045547">
    <property type="term" value="F:ditrans,polycis-polyprenyl diphosphate synthase [(2E,6E)-farnesyl diphosphate specific] activity"/>
    <property type="evidence" value="ECO:0007669"/>
    <property type="project" value="TreeGrafter"/>
</dbReference>
<dbReference type="GO" id="GO:0000287">
    <property type="term" value="F:magnesium ion binding"/>
    <property type="evidence" value="ECO:0007669"/>
    <property type="project" value="UniProtKB-UniRule"/>
</dbReference>
<comment type="cofactor">
    <cofactor evidence="2">
        <name>Mg(2+)</name>
        <dbReference type="ChEBI" id="CHEBI:18420"/>
    </cofactor>
    <text evidence="2">Binds 2 magnesium ions per subunit.</text>
</comment>
<keyword evidence="2" id="KW-0479">Metal-binding</keyword>
<organism evidence="3 4">
    <name type="scientific">Spirochaeta isovalerica</name>
    <dbReference type="NCBI Taxonomy" id="150"/>
    <lineage>
        <taxon>Bacteria</taxon>
        <taxon>Pseudomonadati</taxon>
        <taxon>Spirochaetota</taxon>
        <taxon>Spirochaetia</taxon>
        <taxon>Spirochaetales</taxon>
        <taxon>Spirochaetaceae</taxon>
        <taxon>Spirochaeta</taxon>
    </lineage>
</organism>
<feature type="binding site" evidence="2">
    <location>
        <position position="74"/>
    </location>
    <ligand>
        <name>substrate</name>
    </ligand>
</feature>
<comment type="function">
    <text evidence="2">Catalyzes the condensation of isopentenyl diphosphate (IPP) with allylic pyrophosphates generating different type of terpenoids.</text>
</comment>
<gene>
    <name evidence="3" type="ORF">HNR50_002994</name>
</gene>
<evidence type="ECO:0000313" key="4">
    <source>
        <dbReference type="Proteomes" id="UP000587760"/>
    </source>
</evidence>
<dbReference type="CDD" id="cd00475">
    <property type="entry name" value="Cis_IPPS"/>
    <property type="match status" value="1"/>
</dbReference>
<sequence length="240" mass="27450">MSEDKAALIDPNNLPAHVGIIMDGNGRWAKNRGLIRSKGHREGLESAKRIVKAAADLGLKYISLYVFSTENWKRAEDEISFLMVLIKTYLKSEFQFYKDNKIKVVHSGDLSGLPADIQKEITSIVNDTKDFQGLTMNLLINYGGKDEILRAVNRWRRSGDTGELTEETLYGFLDSPVVPPLDLVVRSAGEKRLSNFLLWQSAYAEYYFSEKLWPDWYPDDLYDAIIAYQNRDRRFGGVKK</sequence>
<feature type="active site" description="Proton acceptor" evidence="2">
    <location>
        <position position="71"/>
    </location>
</feature>
<feature type="binding site" evidence="2">
    <location>
        <position position="186"/>
    </location>
    <ligand>
        <name>substrate</name>
    </ligand>
</feature>
<feature type="binding site" evidence="2">
    <location>
        <begin position="192"/>
        <end position="194"/>
    </location>
    <ligand>
        <name>substrate</name>
    </ligand>
</feature>
<protein>
    <recommendedName>
        <fullName evidence="2">Isoprenyl transferase</fullName>
        <ecNumber evidence="2">2.5.1.-</ecNumber>
    </recommendedName>
</protein>
<proteinExistence type="inferred from homology"/>
<feature type="binding site" evidence="2">
    <location>
        <position position="72"/>
    </location>
    <ligand>
        <name>substrate</name>
    </ligand>
</feature>